<evidence type="ECO:0000256" key="11">
    <source>
        <dbReference type="SAM" id="SignalP"/>
    </source>
</evidence>
<dbReference type="EMBL" id="LT990577">
    <property type="protein sequence ID" value="VZQ70974.1"/>
    <property type="molecule type" value="Genomic_DNA"/>
</dbReference>
<feature type="region of interest" description="Disordered" evidence="9">
    <location>
        <begin position="232"/>
        <end position="251"/>
    </location>
</feature>
<dbReference type="InterPro" id="IPR013092">
    <property type="entry name" value="Connexin_N"/>
</dbReference>
<feature type="transmembrane region" description="Helical" evidence="10">
    <location>
        <begin position="76"/>
        <end position="100"/>
    </location>
</feature>
<accession>A0A654IDN7</accession>
<dbReference type="GO" id="GO:0005243">
    <property type="term" value="F:gap junction channel activity"/>
    <property type="evidence" value="ECO:0007669"/>
    <property type="project" value="TreeGrafter"/>
</dbReference>
<dbReference type="Pfam" id="PF00029">
    <property type="entry name" value="Connexin"/>
    <property type="match status" value="1"/>
</dbReference>
<dbReference type="PRINTS" id="PR00206">
    <property type="entry name" value="CONNEXIN"/>
</dbReference>
<dbReference type="SMART" id="SM01089">
    <property type="entry name" value="Connexin_CCC"/>
    <property type="match status" value="1"/>
</dbReference>
<dbReference type="AlphaFoldDB" id="A0A654IDN7"/>
<dbReference type="PROSITE" id="PS00407">
    <property type="entry name" value="CONNEXINS_1"/>
    <property type="match status" value="1"/>
</dbReference>
<evidence type="ECO:0000256" key="6">
    <source>
        <dbReference type="ARBA" id="ARBA00022949"/>
    </source>
</evidence>
<keyword evidence="3" id="KW-1003">Cell membrane</keyword>
<comment type="subcellular location">
    <subcellularLocation>
        <location evidence="1">Cell junction</location>
        <location evidence="1">Gap junction</location>
    </subcellularLocation>
    <subcellularLocation>
        <location evidence="2">Cell membrane</location>
        <topology evidence="2">Multi-pass membrane protein</topology>
    </subcellularLocation>
</comment>
<evidence type="ECO:0000256" key="7">
    <source>
        <dbReference type="ARBA" id="ARBA00022989"/>
    </source>
</evidence>
<evidence type="ECO:0000256" key="8">
    <source>
        <dbReference type="ARBA" id="ARBA00023136"/>
    </source>
</evidence>
<evidence type="ECO:0000256" key="9">
    <source>
        <dbReference type="SAM" id="MobiDB-lite"/>
    </source>
</evidence>
<dbReference type="InterPro" id="IPR019570">
    <property type="entry name" value="Connexin_CCC"/>
</dbReference>
<feature type="transmembrane region" description="Helical" evidence="10">
    <location>
        <begin position="194"/>
        <end position="214"/>
    </location>
</feature>
<evidence type="ECO:0000256" key="3">
    <source>
        <dbReference type="ARBA" id="ARBA00022475"/>
    </source>
</evidence>
<gene>
    <name evidence="14" type="primary">CXNP1</name>
</gene>
<feature type="domain" description="Connexin cysteine-rich" evidence="13">
    <location>
        <begin position="146"/>
        <end position="212"/>
    </location>
</feature>
<dbReference type="InterPro" id="IPR000500">
    <property type="entry name" value="Connexin"/>
</dbReference>
<keyword evidence="6" id="KW-0965">Cell junction</keyword>
<keyword evidence="5" id="KW-0303">Gap junction</keyword>
<keyword evidence="11" id="KW-0732">Signal</keyword>
<name>A0A654IDN7_CHOHO</name>
<dbReference type="PANTHER" id="PTHR11984">
    <property type="entry name" value="CONNEXIN"/>
    <property type="match status" value="1"/>
</dbReference>
<dbReference type="Gene3D" id="1.20.1440.80">
    <property type="entry name" value="Gap junction channel protein cysteine-rich domain"/>
    <property type="match status" value="1"/>
</dbReference>
<organism evidence="14">
    <name type="scientific">Choloepus hoffmanni</name>
    <name type="common">Hoffmann's two-fingered sloth</name>
    <dbReference type="NCBI Taxonomy" id="9358"/>
    <lineage>
        <taxon>Eukaryota</taxon>
        <taxon>Metazoa</taxon>
        <taxon>Chordata</taxon>
        <taxon>Craniata</taxon>
        <taxon>Vertebrata</taxon>
        <taxon>Euteleostomi</taxon>
        <taxon>Mammalia</taxon>
        <taxon>Eutheria</taxon>
        <taxon>Xenarthra</taxon>
        <taxon>Pilosa</taxon>
        <taxon>Folivora</taxon>
        <taxon>Megalonychidae</taxon>
        <taxon>Choloepus</taxon>
    </lineage>
</organism>
<dbReference type="InterPro" id="IPR017990">
    <property type="entry name" value="Connexin_CS"/>
</dbReference>
<evidence type="ECO:0000256" key="4">
    <source>
        <dbReference type="ARBA" id="ARBA00022692"/>
    </source>
</evidence>
<keyword evidence="7 10" id="KW-1133">Transmembrane helix</keyword>
<dbReference type="InterPro" id="IPR038359">
    <property type="entry name" value="Connexin_N_sf"/>
</dbReference>
<keyword evidence="8 10" id="KW-0472">Membrane</keyword>
<evidence type="ECO:0000259" key="12">
    <source>
        <dbReference type="SMART" id="SM00037"/>
    </source>
</evidence>
<feature type="chain" id="PRO_5024933411" evidence="11">
    <location>
        <begin position="46"/>
        <end position="251"/>
    </location>
</feature>
<evidence type="ECO:0000313" key="14">
    <source>
        <dbReference type="EMBL" id="VZQ70974.1"/>
    </source>
</evidence>
<dbReference type="SMART" id="SM00037">
    <property type="entry name" value="CNX"/>
    <property type="match status" value="1"/>
</dbReference>
<evidence type="ECO:0000259" key="13">
    <source>
        <dbReference type="SMART" id="SM01089"/>
    </source>
</evidence>
<keyword evidence="4 10" id="KW-0812">Transmembrane</keyword>
<feature type="domain" description="Connexin N-terminal" evidence="12">
    <location>
        <begin position="42"/>
        <end position="75"/>
    </location>
</feature>
<dbReference type="PANTHER" id="PTHR11984:SF56">
    <property type="entry name" value="GAP JUNCTION GAMMA-3 PROTEIN"/>
    <property type="match status" value="1"/>
</dbReference>
<proteinExistence type="predicted"/>
<evidence type="ECO:0000256" key="5">
    <source>
        <dbReference type="ARBA" id="ARBA00022868"/>
    </source>
</evidence>
<evidence type="ECO:0000256" key="10">
    <source>
        <dbReference type="SAM" id="Phobius"/>
    </source>
</evidence>
<dbReference type="GO" id="GO:0007267">
    <property type="term" value="P:cell-cell signaling"/>
    <property type="evidence" value="ECO:0007669"/>
    <property type="project" value="TreeGrafter"/>
</dbReference>
<dbReference type="GO" id="GO:0005922">
    <property type="term" value="C:connexin complex"/>
    <property type="evidence" value="ECO:0007669"/>
    <property type="project" value="InterPro"/>
</dbReference>
<sequence length="251" mass="27587">MCGGFLRRLLAEESRHSTPVGRLLLPVLLAFRVALLAAGGPGVYSDEQSEFQCNTQQPGCKAACFDAMRPLSPLRFWAFQVILVAVPGALYLAFTLYHVVWHWEDLGKAKEEKDTLILEGERSKDAVRTCKQLWTYVAQLGARLVLEGATPGVQYHLYGVHMPLVFECHAIPCPYSVTCSPSCPSEKSIFLKTMFGVSWLCFSSMFLELVLLGLRRRFRGLGNLLGVSFPSSHTPAPAAPKASISHSSPSA</sequence>
<feature type="signal peptide" evidence="11">
    <location>
        <begin position="1"/>
        <end position="45"/>
    </location>
</feature>
<reference evidence="14" key="1">
    <citation type="journal article" date="2019" name="Sci. Rep.">
        <title>Comparative genomic analysis of eutherian connexin genes.</title>
        <authorList>
            <person name="Premzl M."/>
        </authorList>
    </citation>
    <scope>NUCLEOTIDE SEQUENCE</scope>
</reference>
<protein>
    <submittedName>
        <fullName evidence="14">Connexin P1</fullName>
    </submittedName>
</protein>
<evidence type="ECO:0000256" key="2">
    <source>
        <dbReference type="ARBA" id="ARBA00004651"/>
    </source>
</evidence>
<evidence type="ECO:0000256" key="1">
    <source>
        <dbReference type="ARBA" id="ARBA00004610"/>
    </source>
</evidence>